<feature type="compositionally biased region" description="Polar residues" evidence="1">
    <location>
        <begin position="81"/>
        <end position="94"/>
    </location>
</feature>
<reference evidence="2 3" key="1">
    <citation type="submission" date="2019-01" db="EMBL/GenBank/DDBJ databases">
        <title>Draft genome sequences of three monokaryotic isolates of the white-rot basidiomycete fungus Dichomitus squalens.</title>
        <authorList>
            <consortium name="DOE Joint Genome Institute"/>
            <person name="Lopez S.C."/>
            <person name="Andreopoulos B."/>
            <person name="Pangilinan J."/>
            <person name="Lipzen A."/>
            <person name="Riley R."/>
            <person name="Ahrendt S."/>
            <person name="Ng V."/>
            <person name="Barry K."/>
            <person name="Daum C."/>
            <person name="Grigoriev I.V."/>
            <person name="Hilden K.S."/>
            <person name="Makela M.R."/>
            <person name="de Vries R.P."/>
        </authorList>
    </citation>
    <scope>NUCLEOTIDE SEQUENCE [LARGE SCALE GENOMIC DNA]</scope>
    <source>
        <strain evidence="2 3">CBS 464.89</strain>
    </source>
</reference>
<organism evidence="2 3">
    <name type="scientific">Dichomitus squalens</name>
    <dbReference type="NCBI Taxonomy" id="114155"/>
    <lineage>
        <taxon>Eukaryota</taxon>
        <taxon>Fungi</taxon>
        <taxon>Dikarya</taxon>
        <taxon>Basidiomycota</taxon>
        <taxon>Agaricomycotina</taxon>
        <taxon>Agaricomycetes</taxon>
        <taxon>Polyporales</taxon>
        <taxon>Polyporaceae</taxon>
        <taxon>Dichomitus</taxon>
    </lineage>
</organism>
<feature type="compositionally biased region" description="Polar residues" evidence="1">
    <location>
        <begin position="39"/>
        <end position="52"/>
    </location>
</feature>
<feature type="region of interest" description="Disordered" evidence="1">
    <location>
        <begin position="66"/>
        <end position="94"/>
    </location>
</feature>
<evidence type="ECO:0000256" key="1">
    <source>
        <dbReference type="SAM" id="MobiDB-lite"/>
    </source>
</evidence>
<evidence type="ECO:0000313" key="3">
    <source>
        <dbReference type="Proteomes" id="UP000292082"/>
    </source>
</evidence>
<protein>
    <submittedName>
        <fullName evidence="2">Uncharacterized protein</fullName>
    </submittedName>
</protein>
<dbReference type="EMBL" id="ML145125">
    <property type="protein sequence ID" value="TBU58419.1"/>
    <property type="molecule type" value="Genomic_DNA"/>
</dbReference>
<feature type="region of interest" description="Disordered" evidence="1">
    <location>
        <begin position="13"/>
        <end position="52"/>
    </location>
</feature>
<dbReference type="Proteomes" id="UP000292082">
    <property type="component" value="Unassembled WGS sequence"/>
</dbReference>
<sequence>MLLTVRLPRHVRMPWPTTLSGPAAPSALGSGLCTEPYRQPTSASKGSSSTRVSAITTISSALKLNHARRLTPRPALAPARRTSSQVLTPGSYST</sequence>
<accession>A0A4Q9PVE6</accession>
<dbReference type="AlphaFoldDB" id="A0A4Q9PVE6"/>
<gene>
    <name evidence="2" type="ORF">BD310DRAFT_484931</name>
</gene>
<evidence type="ECO:0000313" key="2">
    <source>
        <dbReference type="EMBL" id="TBU58419.1"/>
    </source>
</evidence>
<keyword evidence="3" id="KW-1185">Reference proteome</keyword>
<proteinExistence type="predicted"/>
<name>A0A4Q9PVE6_9APHY</name>